<protein>
    <submittedName>
        <fullName evidence="1">5020_t:CDS:1</fullName>
    </submittedName>
</protein>
<comment type="caution">
    <text evidence="1">The sequence shown here is derived from an EMBL/GenBank/DDBJ whole genome shotgun (WGS) entry which is preliminary data.</text>
</comment>
<dbReference type="Proteomes" id="UP000789572">
    <property type="component" value="Unassembled WGS sequence"/>
</dbReference>
<keyword evidence="2" id="KW-1185">Reference proteome</keyword>
<sequence>MIDGETTDIGDLMELPQPTSYLPQHYQLKPVQSFVTNWVTAAWEDMQVDEHISKEELLVFLQDGLLQGLLCTRKSKKKSEANREKKAL</sequence>
<dbReference type="EMBL" id="CAJVPJ010000656">
    <property type="protein sequence ID" value="CAG8546642.1"/>
    <property type="molecule type" value="Genomic_DNA"/>
</dbReference>
<evidence type="ECO:0000313" key="2">
    <source>
        <dbReference type="Proteomes" id="UP000789572"/>
    </source>
</evidence>
<accession>A0A9N9AYD7</accession>
<dbReference type="AlphaFoldDB" id="A0A9N9AYD7"/>
<reference evidence="1" key="1">
    <citation type="submission" date="2021-06" db="EMBL/GenBank/DDBJ databases">
        <authorList>
            <person name="Kallberg Y."/>
            <person name="Tangrot J."/>
            <person name="Rosling A."/>
        </authorList>
    </citation>
    <scope>NUCLEOTIDE SEQUENCE</scope>
    <source>
        <strain evidence="1">IA702</strain>
    </source>
</reference>
<evidence type="ECO:0000313" key="1">
    <source>
        <dbReference type="EMBL" id="CAG8546642.1"/>
    </source>
</evidence>
<proteinExistence type="predicted"/>
<organism evidence="1 2">
    <name type="scientific">Paraglomus occultum</name>
    <dbReference type="NCBI Taxonomy" id="144539"/>
    <lineage>
        <taxon>Eukaryota</taxon>
        <taxon>Fungi</taxon>
        <taxon>Fungi incertae sedis</taxon>
        <taxon>Mucoromycota</taxon>
        <taxon>Glomeromycotina</taxon>
        <taxon>Glomeromycetes</taxon>
        <taxon>Paraglomerales</taxon>
        <taxon>Paraglomeraceae</taxon>
        <taxon>Paraglomus</taxon>
    </lineage>
</organism>
<name>A0A9N9AYD7_9GLOM</name>
<gene>
    <name evidence="1" type="ORF">POCULU_LOCUS4807</name>
</gene>